<keyword evidence="4" id="KW-1003">Cell membrane</keyword>
<accession>A0A857JF55</accession>
<keyword evidence="5" id="KW-0547">Nucleotide-binding</keyword>
<dbReference type="GO" id="GO:0005886">
    <property type="term" value="C:plasma membrane"/>
    <property type="evidence" value="ECO:0007669"/>
    <property type="project" value="UniProtKB-SubCell"/>
</dbReference>
<evidence type="ECO:0000256" key="1">
    <source>
        <dbReference type="ARBA" id="ARBA00004417"/>
    </source>
</evidence>
<dbReference type="Gene3D" id="3.40.50.300">
    <property type="entry name" value="P-loop containing nucleotide triphosphate hydrolases"/>
    <property type="match status" value="2"/>
</dbReference>
<evidence type="ECO:0000256" key="3">
    <source>
        <dbReference type="ARBA" id="ARBA00022448"/>
    </source>
</evidence>
<dbReference type="CDD" id="cd03257">
    <property type="entry name" value="ABC_NikE_OppD_transporters"/>
    <property type="match status" value="2"/>
</dbReference>
<evidence type="ECO:0000313" key="10">
    <source>
        <dbReference type="Proteomes" id="UP000464787"/>
    </source>
</evidence>
<dbReference type="Proteomes" id="UP000464787">
    <property type="component" value="Chromosome"/>
</dbReference>
<reference evidence="9 10" key="1">
    <citation type="submission" date="2020-01" db="EMBL/GenBank/DDBJ databases">
        <title>Genome sequencing of strain KACC 21265.</title>
        <authorList>
            <person name="Heo J."/>
            <person name="Kim S.-J."/>
            <person name="Kim J.-S."/>
            <person name="Hong S.-B."/>
            <person name="Kwon S.-W."/>
        </authorList>
    </citation>
    <scope>NUCLEOTIDE SEQUENCE [LARGE SCALE GENOMIC DNA]</scope>
    <source>
        <strain evidence="9 10">KACC 21265</strain>
    </source>
</reference>
<feature type="domain" description="ABC transporter" evidence="8">
    <location>
        <begin position="12"/>
        <end position="262"/>
    </location>
</feature>
<comment type="subcellular location">
    <subcellularLocation>
        <location evidence="1">Cell inner membrane</location>
        <topology evidence="1">Peripheral membrane protein</topology>
    </subcellularLocation>
</comment>
<dbReference type="PROSITE" id="PS00211">
    <property type="entry name" value="ABC_TRANSPORTER_1"/>
    <property type="match status" value="2"/>
</dbReference>
<dbReference type="GO" id="GO:0015833">
    <property type="term" value="P:peptide transport"/>
    <property type="evidence" value="ECO:0007669"/>
    <property type="project" value="InterPro"/>
</dbReference>
<comment type="similarity">
    <text evidence="2">Belongs to the ABC transporter superfamily.</text>
</comment>
<name>A0A857JF55_9BURK</name>
<dbReference type="Pfam" id="PF08352">
    <property type="entry name" value="oligo_HPY"/>
    <property type="match status" value="2"/>
</dbReference>
<dbReference type="InterPro" id="IPR003439">
    <property type="entry name" value="ABC_transporter-like_ATP-bd"/>
</dbReference>
<organism evidence="9 10">
    <name type="scientific">Xylophilus rhododendri</name>
    <dbReference type="NCBI Taxonomy" id="2697032"/>
    <lineage>
        <taxon>Bacteria</taxon>
        <taxon>Pseudomonadati</taxon>
        <taxon>Pseudomonadota</taxon>
        <taxon>Betaproteobacteria</taxon>
        <taxon>Burkholderiales</taxon>
        <taxon>Xylophilus</taxon>
    </lineage>
</organism>
<evidence type="ECO:0000259" key="8">
    <source>
        <dbReference type="PROSITE" id="PS50893"/>
    </source>
</evidence>
<keyword evidence="3" id="KW-0813">Transport</keyword>
<dbReference type="PANTHER" id="PTHR43297:SF2">
    <property type="entry name" value="DIPEPTIDE TRANSPORT ATP-BINDING PROTEIN DPPD"/>
    <property type="match status" value="1"/>
</dbReference>
<keyword evidence="6 9" id="KW-0067">ATP-binding</keyword>
<dbReference type="GO" id="GO:0055085">
    <property type="term" value="P:transmembrane transport"/>
    <property type="evidence" value="ECO:0007669"/>
    <property type="project" value="UniProtKB-ARBA"/>
</dbReference>
<dbReference type="AlphaFoldDB" id="A0A857JF55"/>
<dbReference type="EMBL" id="CP047650">
    <property type="protein sequence ID" value="QHJ01316.1"/>
    <property type="molecule type" value="Genomic_DNA"/>
</dbReference>
<dbReference type="PROSITE" id="PS50893">
    <property type="entry name" value="ABC_TRANSPORTER_2"/>
    <property type="match status" value="2"/>
</dbReference>
<dbReference type="Pfam" id="PF00005">
    <property type="entry name" value="ABC_tran"/>
    <property type="match status" value="2"/>
</dbReference>
<dbReference type="KEGG" id="xyk:GT347_27000"/>
<evidence type="ECO:0000256" key="6">
    <source>
        <dbReference type="ARBA" id="ARBA00022840"/>
    </source>
</evidence>
<dbReference type="InterPro" id="IPR050388">
    <property type="entry name" value="ABC_Ni/Peptide_Import"/>
</dbReference>
<gene>
    <name evidence="9" type="ORF">GT347_27000</name>
</gene>
<dbReference type="InterPro" id="IPR003593">
    <property type="entry name" value="AAA+_ATPase"/>
</dbReference>
<dbReference type="InterPro" id="IPR027417">
    <property type="entry name" value="P-loop_NTPase"/>
</dbReference>
<dbReference type="NCBIfam" id="NF007739">
    <property type="entry name" value="PRK10419.1"/>
    <property type="match status" value="2"/>
</dbReference>
<sequence>MSTAQPRDTAVLSLDRLTVALPPGADRAHAVQDLNLSLQAGEVLCLVGESGSGKSVAAAAVTRLLPGALPIISGGVLFDGQNLATLPESAMRRIRGAGIGMIFQEPMSALNPLMTIGQQLAEIFRAHTGLRRREIEARCLQLLQDVRIADPAAALQAHAHQLSGGQRQRAMIAMALALDPRVLVADEPTTALDVTTQAQILKLIRELQQRRGTAVLFITHDFGVVADIADRVAVMQHGRVVESGSAREVLGSPRHAYTRALLAAVPHGLPREPSPAASGEEVLAAEGLQKTYRSGSRWLRNQRVTHALDGVGLKLARGSTLGIVGESGSGKSTLARCLVGLLGSDGGRIQVAGRDAAPGPDPRVQMVFQDPYGSLDPRRRVGDSVIQGPLAQGVPRARAEAEAKEWFALVGLSPDALGRLPHEFSGGQRQRIGLARALAMKPEVLVADEPVSALDVSVQAQVLALLEDLRRRLGLSIVFITHDLRVAAQVCDRIAVMQHGRVVEEAATGELFRHPRHAYTRSLLAAMPGRARQDFPLAA</sequence>
<dbReference type="SUPFAM" id="SSF52540">
    <property type="entry name" value="P-loop containing nucleoside triphosphate hydrolases"/>
    <property type="match status" value="2"/>
</dbReference>
<dbReference type="InterPro" id="IPR017871">
    <property type="entry name" value="ABC_transporter-like_CS"/>
</dbReference>
<protein>
    <submittedName>
        <fullName evidence="9">Dipeptide ABC transporter ATP-binding protein</fullName>
    </submittedName>
</protein>
<keyword evidence="7" id="KW-0472">Membrane</keyword>
<dbReference type="RefSeq" id="WP_160555124.1">
    <property type="nucleotide sequence ID" value="NZ_CP047650.1"/>
</dbReference>
<evidence type="ECO:0000256" key="2">
    <source>
        <dbReference type="ARBA" id="ARBA00005417"/>
    </source>
</evidence>
<evidence type="ECO:0000313" key="9">
    <source>
        <dbReference type="EMBL" id="QHJ01316.1"/>
    </source>
</evidence>
<evidence type="ECO:0000256" key="7">
    <source>
        <dbReference type="ARBA" id="ARBA00023136"/>
    </source>
</evidence>
<dbReference type="PANTHER" id="PTHR43297">
    <property type="entry name" value="OLIGOPEPTIDE TRANSPORT ATP-BINDING PROTEIN APPD"/>
    <property type="match status" value="1"/>
</dbReference>
<dbReference type="InterPro" id="IPR013563">
    <property type="entry name" value="Oligopep_ABC_C"/>
</dbReference>
<dbReference type="SMART" id="SM00382">
    <property type="entry name" value="AAA"/>
    <property type="match status" value="2"/>
</dbReference>
<evidence type="ECO:0000256" key="4">
    <source>
        <dbReference type="ARBA" id="ARBA00022475"/>
    </source>
</evidence>
<dbReference type="FunFam" id="3.40.50.300:FF:000016">
    <property type="entry name" value="Oligopeptide ABC transporter ATP-binding component"/>
    <property type="match status" value="1"/>
</dbReference>
<feature type="domain" description="ABC transporter" evidence="8">
    <location>
        <begin position="283"/>
        <end position="524"/>
    </location>
</feature>
<keyword evidence="10" id="KW-1185">Reference proteome</keyword>
<evidence type="ECO:0000256" key="5">
    <source>
        <dbReference type="ARBA" id="ARBA00022741"/>
    </source>
</evidence>
<dbReference type="GO" id="GO:0005524">
    <property type="term" value="F:ATP binding"/>
    <property type="evidence" value="ECO:0007669"/>
    <property type="project" value="UniProtKB-KW"/>
</dbReference>
<proteinExistence type="inferred from homology"/>
<dbReference type="NCBIfam" id="NF008453">
    <property type="entry name" value="PRK11308.1"/>
    <property type="match status" value="2"/>
</dbReference>
<dbReference type="GO" id="GO:0016887">
    <property type="term" value="F:ATP hydrolysis activity"/>
    <property type="evidence" value="ECO:0007669"/>
    <property type="project" value="InterPro"/>
</dbReference>